<evidence type="ECO:0000313" key="7">
    <source>
        <dbReference type="Proteomes" id="UP000256838"/>
    </source>
</evidence>
<keyword evidence="3" id="KW-0288">FMN</keyword>
<gene>
    <name evidence="6" type="ORF">DWV00_23910</name>
</gene>
<dbReference type="AlphaFoldDB" id="A0A3D8JSX2"/>
<evidence type="ECO:0000256" key="1">
    <source>
        <dbReference type="ARBA" id="ARBA00001917"/>
    </source>
</evidence>
<comment type="cofactor">
    <cofactor evidence="1">
        <name>FMN</name>
        <dbReference type="ChEBI" id="CHEBI:58210"/>
    </cofactor>
</comment>
<evidence type="ECO:0000259" key="5">
    <source>
        <dbReference type="Pfam" id="PF12766"/>
    </source>
</evidence>
<evidence type="ECO:0000313" key="6">
    <source>
        <dbReference type="EMBL" id="RDU96167.1"/>
    </source>
</evidence>
<dbReference type="InterPro" id="IPR000659">
    <property type="entry name" value="Pyridox_Oxase"/>
</dbReference>
<keyword evidence="4" id="KW-0560">Oxidoreductase</keyword>
<sequence>MNEILDEIWALLHAGANAGKERSPFTMLQAATIGLDGAPAVRTVVLRRVCRELRSLMFHTDVRSTKVAELKADSRISLIGCDLDAGIQVRVRGTARIVEDRNETREVWDSSRPRSLIVYRAPLAPATPVASPFDAHATMETDATASAGFEHFCLVDIAVSEFDYLHLAQDGHIRAKFIFEQGRWRGQWVAP</sequence>
<keyword evidence="7" id="KW-1185">Reference proteome</keyword>
<evidence type="ECO:0000256" key="3">
    <source>
        <dbReference type="ARBA" id="ARBA00022643"/>
    </source>
</evidence>
<reference evidence="6 7" key="1">
    <citation type="submission" date="2018-08" db="EMBL/GenBank/DDBJ databases">
        <title>Paraburkholderia sp. DHOM06 isolated from forest soil.</title>
        <authorList>
            <person name="Gao Z.-H."/>
            <person name="Qiu L.-H."/>
        </authorList>
    </citation>
    <scope>NUCLEOTIDE SEQUENCE [LARGE SCALE GENOMIC DNA]</scope>
    <source>
        <strain evidence="6 7">DHOM06</strain>
    </source>
</reference>
<dbReference type="SUPFAM" id="SSF50475">
    <property type="entry name" value="FMN-binding split barrel"/>
    <property type="match status" value="1"/>
</dbReference>
<dbReference type="RefSeq" id="WP_115536094.1">
    <property type="nucleotide sequence ID" value="NZ_QRGA01000015.1"/>
</dbReference>
<dbReference type="PANTHER" id="PTHR10851:SF3">
    <property type="entry name" value="PYRIDOXINE_PYRIDOXAMINE 5'-PHOSPHATE OXIDASE 2"/>
    <property type="match status" value="1"/>
</dbReference>
<dbReference type="GO" id="GO:0010181">
    <property type="term" value="F:FMN binding"/>
    <property type="evidence" value="ECO:0007669"/>
    <property type="project" value="InterPro"/>
</dbReference>
<dbReference type="Proteomes" id="UP000256838">
    <property type="component" value="Unassembled WGS sequence"/>
</dbReference>
<dbReference type="GO" id="GO:0004733">
    <property type="term" value="F:pyridoxamine phosphate oxidase activity"/>
    <property type="evidence" value="ECO:0007669"/>
    <property type="project" value="InterPro"/>
</dbReference>
<dbReference type="Pfam" id="PF12766">
    <property type="entry name" value="Pyridox_oxase_2"/>
    <property type="match status" value="1"/>
</dbReference>
<feature type="domain" description="Pyridoxamine 5'-phosphate oxidase Alr4036 family FMN-binding" evidence="5">
    <location>
        <begin position="11"/>
        <end position="98"/>
    </location>
</feature>
<dbReference type="GO" id="GO:0008615">
    <property type="term" value="P:pyridoxine biosynthetic process"/>
    <property type="evidence" value="ECO:0007669"/>
    <property type="project" value="InterPro"/>
</dbReference>
<comment type="caution">
    <text evidence="6">The sequence shown here is derived from an EMBL/GenBank/DDBJ whole genome shotgun (WGS) entry which is preliminary data.</text>
</comment>
<evidence type="ECO:0000256" key="4">
    <source>
        <dbReference type="ARBA" id="ARBA00023002"/>
    </source>
</evidence>
<dbReference type="EMBL" id="QRGA01000015">
    <property type="protein sequence ID" value="RDU96167.1"/>
    <property type="molecule type" value="Genomic_DNA"/>
</dbReference>
<accession>A0A3D8JSX2</accession>
<keyword evidence="2" id="KW-0285">Flavoprotein</keyword>
<protein>
    <submittedName>
        <fullName evidence="6">Pyridoxamine 5'-phosphate oxidase</fullName>
    </submittedName>
</protein>
<name>A0A3D8JSX2_9BURK</name>
<dbReference type="InterPro" id="IPR024624">
    <property type="entry name" value="Pyridox_Oxase_Alr4036_FMN-bd"/>
</dbReference>
<dbReference type="InterPro" id="IPR012349">
    <property type="entry name" value="Split_barrel_FMN-bd"/>
</dbReference>
<organism evidence="6 7">
    <name type="scientific">Trinickia dinghuensis</name>
    <dbReference type="NCBI Taxonomy" id="2291023"/>
    <lineage>
        <taxon>Bacteria</taxon>
        <taxon>Pseudomonadati</taxon>
        <taxon>Pseudomonadota</taxon>
        <taxon>Betaproteobacteria</taxon>
        <taxon>Burkholderiales</taxon>
        <taxon>Burkholderiaceae</taxon>
        <taxon>Trinickia</taxon>
    </lineage>
</organism>
<dbReference type="Gene3D" id="2.30.110.10">
    <property type="entry name" value="Electron Transport, Fmn-binding Protein, Chain A"/>
    <property type="match status" value="1"/>
</dbReference>
<dbReference type="PANTHER" id="PTHR10851">
    <property type="entry name" value="PYRIDOXINE-5-PHOSPHATE OXIDASE"/>
    <property type="match status" value="1"/>
</dbReference>
<evidence type="ECO:0000256" key="2">
    <source>
        <dbReference type="ARBA" id="ARBA00022630"/>
    </source>
</evidence>
<dbReference type="OrthoDB" id="9152543at2"/>
<proteinExistence type="predicted"/>